<evidence type="ECO:0000313" key="1">
    <source>
        <dbReference type="EMBL" id="SBR04418.1"/>
    </source>
</evidence>
<sequence>EDFTSVLVELLQDLKSVFPEKNSIRPETSGELQRPSLLRRGFHLNSCDAIRRNHRGFPRDF</sequence>
<gene>
    <name evidence="1" type="primary">Nfu_g_1_018729</name>
</gene>
<reference evidence="1" key="2">
    <citation type="submission" date="2016-06" db="EMBL/GenBank/DDBJ databases">
        <title>The genome of a short-lived fish provides insights into sex chromosome evolution and the genetic control of aging.</title>
        <authorList>
            <person name="Reichwald K."/>
            <person name="Felder M."/>
            <person name="Petzold A."/>
            <person name="Koch P."/>
            <person name="Groth M."/>
            <person name="Platzer M."/>
        </authorList>
    </citation>
    <scope>NUCLEOTIDE SEQUENCE</scope>
    <source>
        <tissue evidence="1">Brain</tissue>
    </source>
</reference>
<proteinExistence type="predicted"/>
<protein>
    <submittedName>
        <fullName evidence="1">Uncharacterized protein</fullName>
    </submittedName>
</protein>
<feature type="non-terminal residue" evidence="1">
    <location>
        <position position="61"/>
    </location>
</feature>
<organism evidence="1">
    <name type="scientific">Nothobranchius kuhntae</name>
    <name type="common">Beira killifish</name>
    <dbReference type="NCBI Taxonomy" id="321403"/>
    <lineage>
        <taxon>Eukaryota</taxon>
        <taxon>Metazoa</taxon>
        <taxon>Chordata</taxon>
        <taxon>Craniata</taxon>
        <taxon>Vertebrata</taxon>
        <taxon>Euteleostomi</taxon>
        <taxon>Actinopterygii</taxon>
        <taxon>Neopterygii</taxon>
        <taxon>Teleostei</taxon>
        <taxon>Neoteleostei</taxon>
        <taxon>Acanthomorphata</taxon>
        <taxon>Ovalentaria</taxon>
        <taxon>Atherinomorphae</taxon>
        <taxon>Cyprinodontiformes</taxon>
        <taxon>Nothobranchiidae</taxon>
        <taxon>Nothobranchius</taxon>
    </lineage>
</organism>
<reference evidence="1" key="1">
    <citation type="submission" date="2016-05" db="EMBL/GenBank/DDBJ databases">
        <authorList>
            <person name="Lavstsen T."/>
            <person name="Jespersen J.S."/>
        </authorList>
    </citation>
    <scope>NUCLEOTIDE SEQUENCE</scope>
    <source>
        <tissue evidence="1">Brain</tissue>
    </source>
</reference>
<dbReference type="AlphaFoldDB" id="A0A1A8J6V6"/>
<dbReference type="EMBL" id="HAED01017973">
    <property type="protein sequence ID" value="SBR04418.1"/>
    <property type="molecule type" value="Transcribed_RNA"/>
</dbReference>
<name>A0A1A8J6V6_NOTKU</name>
<feature type="non-terminal residue" evidence="1">
    <location>
        <position position="1"/>
    </location>
</feature>
<accession>A0A1A8J6V6</accession>